<dbReference type="EMBL" id="DWUP01000026">
    <property type="protein sequence ID" value="HJD52376.1"/>
    <property type="molecule type" value="Genomic_DNA"/>
</dbReference>
<comment type="caution">
    <text evidence="2">The sequence shown here is derived from an EMBL/GenBank/DDBJ whole genome shotgun (WGS) entry which is preliminary data.</text>
</comment>
<dbReference type="AlphaFoldDB" id="A0A9D2UHD9"/>
<organism evidence="2 3">
    <name type="scientific">Candidatus Avibacteroides avistercoris</name>
    <dbReference type="NCBI Taxonomy" id="2840690"/>
    <lineage>
        <taxon>Bacteria</taxon>
        <taxon>Pseudomonadati</taxon>
        <taxon>Bacteroidota</taxon>
        <taxon>Bacteroidia</taxon>
        <taxon>Bacteroidales</taxon>
        <taxon>Bacteroidaceae</taxon>
        <taxon>Bacteroidaceae incertae sedis</taxon>
        <taxon>Candidatus Avibacteroides</taxon>
    </lineage>
</organism>
<sequence length="153" mass="17797">MIELNLPQAGLRFKQMAGVPYVFDPLRRRYVRFTPEEMVRQRFVNFLINHRGFPRGLMNNEVSIELNSVKYRCDTVVFDMASQPKVIVEYKAPSIIIDEAVFKQAYIYNMALHANYLMLSNGLTHYCFNIDYISGSIKAVHGIPHYQELCLNV</sequence>
<reference evidence="2" key="1">
    <citation type="journal article" date="2021" name="PeerJ">
        <title>Extensive microbial diversity within the chicken gut microbiome revealed by metagenomics and culture.</title>
        <authorList>
            <person name="Gilroy R."/>
            <person name="Ravi A."/>
            <person name="Getino M."/>
            <person name="Pursley I."/>
            <person name="Horton D.L."/>
            <person name="Alikhan N.F."/>
            <person name="Baker D."/>
            <person name="Gharbi K."/>
            <person name="Hall N."/>
            <person name="Watson M."/>
            <person name="Adriaenssens E.M."/>
            <person name="Foster-Nyarko E."/>
            <person name="Jarju S."/>
            <person name="Secka A."/>
            <person name="Antonio M."/>
            <person name="Oren A."/>
            <person name="Chaudhuri R.R."/>
            <person name="La Ragione R."/>
            <person name="Hildebrand F."/>
            <person name="Pallen M.J."/>
        </authorList>
    </citation>
    <scope>NUCLEOTIDE SEQUENCE</scope>
    <source>
        <strain evidence="2">MalCec1-1739</strain>
    </source>
</reference>
<protein>
    <submittedName>
        <fullName evidence="2">Type I restriction enzyme HsdR N-terminal domain-containing protein</fullName>
    </submittedName>
</protein>
<dbReference type="InterPro" id="IPR029464">
    <property type="entry name" value="HSDR_N"/>
</dbReference>
<evidence type="ECO:0000313" key="3">
    <source>
        <dbReference type="Proteomes" id="UP000787625"/>
    </source>
</evidence>
<proteinExistence type="predicted"/>
<evidence type="ECO:0000259" key="1">
    <source>
        <dbReference type="Pfam" id="PF13588"/>
    </source>
</evidence>
<evidence type="ECO:0000313" key="2">
    <source>
        <dbReference type="EMBL" id="HJD52376.1"/>
    </source>
</evidence>
<dbReference type="Pfam" id="PF13588">
    <property type="entry name" value="HSDR_N_2"/>
    <property type="match status" value="1"/>
</dbReference>
<gene>
    <name evidence="2" type="ORF">IAA93_01410</name>
</gene>
<name>A0A9D2UHD9_9BACT</name>
<reference evidence="2" key="2">
    <citation type="submission" date="2021-04" db="EMBL/GenBank/DDBJ databases">
        <authorList>
            <person name="Gilroy R."/>
        </authorList>
    </citation>
    <scope>NUCLEOTIDE SEQUENCE</scope>
    <source>
        <strain evidence="2">MalCec1-1739</strain>
    </source>
</reference>
<feature type="domain" description="Type I restriction enzyme R protein N-terminal" evidence="1">
    <location>
        <begin position="35"/>
        <end position="144"/>
    </location>
</feature>
<dbReference type="Proteomes" id="UP000787625">
    <property type="component" value="Unassembled WGS sequence"/>
</dbReference>
<accession>A0A9D2UHD9</accession>